<evidence type="ECO:0000313" key="2">
    <source>
        <dbReference type="Proteomes" id="UP001460270"/>
    </source>
</evidence>
<sequence>MVLSKAWQQKGLMLEETRINVDNDYPPRILQKRKEYAEARKVLKDRNIRFQTLFPARLKVKYQEGDKIYDTVEEATRDLAKRGFNIAPVKPPETMMERLQKLRWHRSGRARQVESVRIGTPHFKERLQVFRREEQPQNVDSG</sequence>
<name>A0AAW0Q980_9GOBI</name>
<dbReference type="EMBL" id="JBBPFD010000001">
    <property type="protein sequence ID" value="KAK7944440.1"/>
    <property type="molecule type" value="Genomic_DNA"/>
</dbReference>
<proteinExistence type="predicted"/>
<dbReference type="Gene3D" id="3.30.250.20">
    <property type="entry name" value="L1 transposable element, C-terminal domain"/>
    <property type="match status" value="1"/>
</dbReference>
<gene>
    <name evidence="1" type="ORF">WMY93_000168</name>
</gene>
<evidence type="ECO:0008006" key="3">
    <source>
        <dbReference type="Google" id="ProtNLM"/>
    </source>
</evidence>
<comment type="caution">
    <text evidence="1">The sequence shown here is derived from an EMBL/GenBank/DDBJ whole genome shotgun (WGS) entry which is preliminary data.</text>
</comment>
<dbReference type="AlphaFoldDB" id="A0AAW0Q980"/>
<reference evidence="2" key="1">
    <citation type="submission" date="2024-04" db="EMBL/GenBank/DDBJ databases">
        <title>Salinicola lusitanus LLJ914,a marine bacterium isolated from the Okinawa Trough.</title>
        <authorList>
            <person name="Li J."/>
        </authorList>
    </citation>
    <scope>NUCLEOTIDE SEQUENCE [LARGE SCALE GENOMIC DNA]</scope>
</reference>
<evidence type="ECO:0000313" key="1">
    <source>
        <dbReference type="EMBL" id="KAK7944440.1"/>
    </source>
</evidence>
<protein>
    <recommendedName>
        <fullName evidence="3">L1 transposable element RRM domain-containing protein</fullName>
    </recommendedName>
</protein>
<keyword evidence="2" id="KW-1185">Reference proteome</keyword>
<accession>A0AAW0Q980</accession>
<dbReference type="InterPro" id="IPR042566">
    <property type="entry name" value="L1_C"/>
</dbReference>
<dbReference type="Proteomes" id="UP001460270">
    <property type="component" value="Unassembled WGS sequence"/>
</dbReference>
<organism evidence="1 2">
    <name type="scientific">Mugilogobius chulae</name>
    <name type="common">yellowstripe goby</name>
    <dbReference type="NCBI Taxonomy" id="88201"/>
    <lineage>
        <taxon>Eukaryota</taxon>
        <taxon>Metazoa</taxon>
        <taxon>Chordata</taxon>
        <taxon>Craniata</taxon>
        <taxon>Vertebrata</taxon>
        <taxon>Euteleostomi</taxon>
        <taxon>Actinopterygii</taxon>
        <taxon>Neopterygii</taxon>
        <taxon>Teleostei</taxon>
        <taxon>Neoteleostei</taxon>
        <taxon>Acanthomorphata</taxon>
        <taxon>Gobiaria</taxon>
        <taxon>Gobiiformes</taxon>
        <taxon>Gobioidei</taxon>
        <taxon>Gobiidae</taxon>
        <taxon>Gobionellinae</taxon>
        <taxon>Mugilogobius</taxon>
    </lineage>
</organism>